<gene>
    <name evidence="2" type="ORF">L1F29_17040</name>
</gene>
<evidence type="ECO:0000313" key="2">
    <source>
        <dbReference type="EMBL" id="UVI33437.1"/>
    </source>
</evidence>
<feature type="domain" description="Phospholipase C/D" evidence="1">
    <location>
        <begin position="6"/>
        <end position="84"/>
    </location>
</feature>
<reference evidence="2" key="1">
    <citation type="submission" date="2022-01" db="EMBL/GenBank/DDBJ databases">
        <title>Paenibacillus spongiae sp. nov., isolated from marine sponge.</title>
        <authorList>
            <person name="Li Z."/>
            <person name="Zhang M."/>
        </authorList>
    </citation>
    <scope>NUCLEOTIDE SEQUENCE</scope>
    <source>
        <strain evidence="2">PHS-Z3</strain>
    </source>
</reference>
<dbReference type="RefSeq" id="WP_258389490.1">
    <property type="nucleotide sequence ID" value="NZ_CP091430.1"/>
</dbReference>
<evidence type="ECO:0000259" key="1">
    <source>
        <dbReference type="Pfam" id="PF00882"/>
    </source>
</evidence>
<name>A0ABY5SHG4_9BACL</name>
<proteinExistence type="predicted"/>
<sequence>MGSRIMHLIIANRIAECLSIEDRTLFLLGSIAPDAVSTKDSSHFFKGALQDYSRSIDYKGFLHKYRSQVESQYILGYFTHLIADDIWLKGFNLSWLKNRMEANHELYHLYHNDFRLLNGKLLEYYCMTDELRKTLSYLPTFFNLQEVTSEDVENFIPYVLGDMNYDKEVINEKLNVFTFDQIVGYIETSVDMGLLNMKQAAILYRMPSAREWSVAHP</sequence>
<accession>A0ABY5SHG4</accession>
<dbReference type="InterPro" id="IPR029002">
    <property type="entry name" value="PLPC/GPLD1"/>
</dbReference>
<dbReference type="Proteomes" id="UP001057877">
    <property type="component" value="Chromosome"/>
</dbReference>
<protein>
    <submittedName>
        <fullName evidence="2">Zinc dependent phospholipase C family protein</fullName>
    </submittedName>
</protein>
<dbReference type="Pfam" id="PF00882">
    <property type="entry name" value="Zn_dep_PLPC"/>
    <property type="match status" value="1"/>
</dbReference>
<organism evidence="2 3">
    <name type="scientific">Paenibacillus spongiae</name>
    <dbReference type="NCBI Taxonomy" id="2909671"/>
    <lineage>
        <taxon>Bacteria</taxon>
        <taxon>Bacillati</taxon>
        <taxon>Bacillota</taxon>
        <taxon>Bacilli</taxon>
        <taxon>Bacillales</taxon>
        <taxon>Paenibacillaceae</taxon>
        <taxon>Paenibacillus</taxon>
    </lineage>
</organism>
<evidence type="ECO:0000313" key="3">
    <source>
        <dbReference type="Proteomes" id="UP001057877"/>
    </source>
</evidence>
<keyword evidence="3" id="KW-1185">Reference proteome</keyword>
<dbReference type="EMBL" id="CP091430">
    <property type="protein sequence ID" value="UVI33437.1"/>
    <property type="molecule type" value="Genomic_DNA"/>
</dbReference>